<proteinExistence type="predicted"/>
<protein>
    <submittedName>
        <fullName evidence="2">Uncharacterized protein</fullName>
    </submittedName>
</protein>
<dbReference type="Proteomes" id="UP000008710">
    <property type="component" value="Chromosome"/>
</dbReference>
<organism evidence="2 3">
    <name type="scientific">Rhodococcus jostii (strain RHA1)</name>
    <dbReference type="NCBI Taxonomy" id="101510"/>
    <lineage>
        <taxon>Bacteria</taxon>
        <taxon>Bacillati</taxon>
        <taxon>Actinomycetota</taxon>
        <taxon>Actinomycetes</taxon>
        <taxon>Mycobacteriales</taxon>
        <taxon>Nocardiaceae</taxon>
        <taxon>Rhodococcus</taxon>
    </lineage>
</organism>
<name>Q0SIW6_RHOJR</name>
<feature type="compositionally biased region" description="Polar residues" evidence="1">
    <location>
        <begin position="48"/>
        <end position="63"/>
    </location>
</feature>
<dbReference type="EMBL" id="CP000431">
    <property type="protein sequence ID" value="ABG92520.1"/>
    <property type="molecule type" value="Genomic_DNA"/>
</dbReference>
<dbReference type="KEGG" id="rha:RHA1_ro00685"/>
<reference evidence="3" key="1">
    <citation type="journal article" date="2006" name="Proc. Natl. Acad. Sci. U.S.A.">
        <title>The complete genome of Rhodococcus sp. RHA1 provides insights into a catabolic powerhouse.</title>
        <authorList>
            <person name="McLeod M.P."/>
            <person name="Warren R.L."/>
            <person name="Hsiao W.W.L."/>
            <person name="Araki N."/>
            <person name="Myhre M."/>
            <person name="Fernandes C."/>
            <person name="Miyazawa D."/>
            <person name="Wong W."/>
            <person name="Lillquist A.L."/>
            <person name="Wang D."/>
            <person name="Dosanjh M."/>
            <person name="Hara H."/>
            <person name="Petrescu A."/>
            <person name="Morin R.D."/>
            <person name="Yang G."/>
            <person name="Stott J.M."/>
            <person name="Schein J.E."/>
            <person name="Shin H."/>
            <person name="Smailus D."/>
            <person name="Siddiqui A.S."/>
            <person name="Marra M.A."/>
            <person name="Jones S.J.M."/>
            <person name="Holt R."/>
            <person name="Brinkman F.S.L."/>
            <person name="Miyauchi K."/>
            <person name="Fukuda M."/>
            <person name="Davies J.E."/>
            <person name="Mohn W.W."/>
            <person name="Eltis L.D."/>
        </authorList>
    </citation>
    <scope>NUCLEOTIDE SEQUENCE [LARGE SCALE GENOMIC DNA]</scope>
    <source>
        <strain evidence="3">RHA1</strain>
    </source>
</reference>
<gene>
    <name evidence="2" type="ordered locus">RHA1_ro00685</name>
</gene>
<accession>Q0SIW6</accession>
<dbReference type="RefSeq" id="WP_011593934.1">
    <property type="nucleotide sequence ID" value="NC_008268.1"/>
</dbReference>
<evidence type="ECO:0000256" key="1">
    <source>
        <dbReference type="SAM" id="MobiDB-lite"/>
    </source>
</evidence>
<feature type="region of interest" description="Disordered" evidence="1">
    <location>
        <begin position="45"/>
        <end position="84"/>
    </location>
</feature>
<sequence>MKFREHLASGVGVLGLAVDAGIALASIVVAVPVAFIVSEVGKDRAQARRQTSPTVPPASTTHDLGTVFTYRERTGGGRSSLGGS</sequence>
<dbReference type="HOGENOM" id="CLU_2525328_0_0_11"/>
<evidence type="ECO:0000313" key="2">
    <source>
        <dbReference type="EMBL" id="ABG92520.1"/>
    </source>
</evidence>
<dbReference type="PATRIC" id="fig|101510.16.peg.709"/>
<dbReference type="AlphaFoldDB" id="Q0SIW6"/>
<evidence type="ECO:0000313" key="3">
    <source>
        <dbReference type="Proteomes" id="UP000008710"/>
    </source>
</evidence>